<keyword evidence="3" id="KW-1185">Reference proteome</keyword>
<keyword evidence="1" id="KW-1133">Transmembrane helix</keyword>
<dbReference type="PANTHER" id="PTHR28026:SF9">
    <property type="entry name" value="2-HYDROXY-PALMITIC ACID DIOXYGENASE MPO1"/>
    <property type="match status" value="1"/>
</dbReference>
<accession>A0AAV1I659</accession>
<feature type="transmembrane region" description="Helical" evidence="1">
    <location>
        <begin position="125"/>
        <end position="147"/>
    </location>
</feature>
<feature type="transmembrane region" description="Helical" evidence="1">
    <location>
        <begin position="98"/>
        <end position="119"/>
    </location>
</feature>
<evidence type="ECO:0008006" key="4">
    <source>
        <dbReference type="Google" id="ProtNLM"/>
    </source>
</evidence>
<dbReference type="EMBL" id="CAUYUE010000006">
    <property type="protein sequence ID" value="CAK0780272.1"/>
    <property type="molecule type" value="Genomic_DNA"/>
</dbReference>
<protein>
    <recommendedName>
        <fullName evidence="4">DUF962 domain-containing protein</fullName>
    </recommendedName>
</protein>
<name>A0AAV1I659_9CHLO</name>
<evidence type="ECO:0000256" key="1">
    <source>
        <dbReference type="SAM" id="Phobius"/>
    </source>
</evidence>
<dbReference type="GO" id="GO:0016020">
    <property type="term" value="C:membrane"/>
    <property type="evidence" value="ECO:0007669"/>
    <property type="project" value="GOC"/>
</dbReference>
<dbReference type="Proteomes" id="UP001314263">
    <property type="component" value="Unassembled WGS sequence"/>
</dbReference>
<dbReference type="InterPro" id="IPR009305">
    <property type="entry name" value="Mpo1-like"/>
</dbReference>
<dbReference type="GO" id="GO:0046521">
    <property type="term" value="P:sphingoid catabolic process"/>
    <property type="evidence" value="ECO:0007669"/>
    <property type="project" value="TreeGrafter"/>
</dbReference>
<dbReference type="PANTHER" id="PTHR28026">
    <property type="entry name" value="DUF962 DOMAIN PROTEIN (AFU_ORTHOLOGUE AFUA_8G05310)"/>
    <property type="match status" value="1"/>
</dbReference>
<organism evidence="2 3">
    <name type="scientific">Coccomyxa viridis</name>
    <dbReference type="NCBI Taxonomy" id="1274662"/>
    <lineage>
        <taxon>Eukaryota</taxon>
        <taxon>Viridiplantae</taxon>
        <taxon>Chlorophyta</taxon>
        <taxon>core chlorophytes</taxon>
        <taxon>Trebouxiophyceae</taxon>
        <taxon>Trebouxiophyceae incertae sedis</taxon>
        <taxon>Coccomyxaceae</taxon>
        <taxon>Coccomyxa</taxon>
    </lineage>
</organism>
<gene>
    <name evidence="2" type="ORF">CVIRNUC_004993</name>
</gene>
<evidence type="ECO:0000313" key="2">
    <source>
        <dbReference type="EMBL" id="CAK0780272.1"/>
    </source>
</evidence>
<dbReference type="GO" id="GO:0005783">
    <property type="term" value="C:endoplasmic reticulum"/>
    <property type="evidence" value="ECO:0007669"/>
    <property type="project" value="TreeGrafter"/>
</dbReference>
<feature type="transmembrane region" description="Helical" evidence="1">
    <location>
        <begin position="28"/>
        <end position="47"/>
    </location>
</feature>
<comment type="caution">
    <text evidence="2">The sequence shown here is derived from an EMBL/GenBank/DDBJ whole genome shotgun (WGS) entry which is preliminary data.</text>
</comment>
<reference evidence="2 3" key="1">
    <citation type="submission" date="2023-10" db="EMBL/GenBank/DDBJ databases">
        <authorList>
            <person name="Maclean D."/>
            <person name="Macfadyen A."/>
        </authorList>
    </citation>
    <scope>NUCLEOTIDE SEQUENCE [LARGE SCALE GENOMIC DNA]</scope>
</reference>
<evidence type="ECO:0000313" key="3">
    <source>
        <dbReference type="Proteomes" id="UP001314263"/>
    </source>
</evidence>
<proteinExistence type="predicted"/>
<keyword evidence="1" id="KW-0472">Membrane</keyword>
<dbReference type="AlphaFoldDB" id="A0AAV1I659"/>
<sequence>MESPGLNFNLMDQLTFYGSYHSRPWNQAIHFVFVPLIHWTITVWLAYAPLPTTYDLPSHLDTLLAGALPEWLSSAAVINWGLLVLVLYALYYTALEPVAGASWGALLGIPMWLTATAFYQHVPHAWAWALGLHILSWFAQVEVGHILIEHRKPALLDSFFQSLVLAGLFAWMEGLFAVGYRPELHAELKRRVEENIARNKADHEAQATLLTG</sequence>
<feature type="transmembrane region" description="Helical" evidence="1">
    <location>
        <begin position="159"/>
        <end position="180"/>
    </location>
</feature>
<feature type="transmembrane region" description="Helical" evidence="1">
    <location>
        <begin position="71"/>
        <end position="91"/>
    </location>
</feature>
<dbReference type="Pfam" id="PF06127">
    <property type="entry name" value="Mpo1-like"/>
    <property type="match status" value="1"/>
</dbReference>
<keyword evidence="1" id="KW-0812">Transmembrane</keyword>